<name>A0A5J5GVV4_9BACI</name>
<proteinExistence type="predicted"/>
<dbReference type="Pfam" id="PF01844">
    <property type="entry name" value="HNH"/>
    <property type="match status" value="1"/>
</dbReference>
<dbReference type="GO" id="GO:0004519">
    <property type="term" value="F:endonuclease activity"/>
    <property type="evidence" value="ECO:0007669"/>
    <property type="project" value="InterPro"/>
</dbReference>
<evidence type="ECO:0000313" key="3">
    <source>
        <dbReference type="Proteomes" id="UP000326671"/>
    </source>
</evidence>
<reference evidence="2 3" key="1">
    <citation type="submission" date="2019-09" db="EMBL/GenBank/DDBJ databases">
        <title>Whole genome sequences of isolates from the Mars Exploration Rovers.</title>
        <authorList>
            <person name="Seuylemezian A."/>
            <person name="Vaishampayan P."/>
        </authorList>
    </citation>
    <scope>NUCLEOTIDE SEQUENCE [LARGE SCALE GENOMIC DNA]</scope>
    <source>
        <strain evidence="2 3">MER_TA_151</strain>
    </source>
</reference>
<dbReference type="GO" id="GO:0008270">
    <property type="term" value="F:zinc ion binding"/>
    <property type="evidence" value="ECO:0007669"/>
    <property type="project" value="InterPro"/>
</dbReference>
<gene>
    <name evidence="2" type="ORF">F4V44_25900</name>
</gene>
<evidence type="ECO:0000259" key="1">
    <source>
        <dbReference type="Pfam" id="PF01844"/>
    </source>
</evidence>
<accession>A0A5J5GVV4</accession>
<sequence length="266" mass="31500">MPNWKEREDLKQYEREVISIPASGTLDLIFKYSIHAHPDKKGYEYKNSLYYTFRGKGGIMERLYFVEEIFKLNPYDINMINNTIKDAKKKERVIHYIEERKNTYGFNEQNTPYKFYTLKPFLELKNKPKHPKQANHCYFTINELLSGKTELNTSNENTNVSYLEGSVQKVLVNKYERNPKARQECLTHYGYNCVICNFNFEKAYGELAKGIIHVHHIKPLHEIASTYEVDPIKDLRPVCPNCHSVIHSRRPAYEIEELREILKQLK</sequence>
<keyword evidence="3" id="KW-1185">Reference proteome</keyword>
<dbReference type="Proteomes" id="UP000326671">
    <property type="component" value="Unassembled WGS sequence"/>
</dbReference>
<dbReference type="InterPro" id="IPR002711">
    <property type="entry name" value="HNH"/>
</dbReference>
<dbReference type="GO" id="GO:0003676">
    <property type="term" value="F:nucleic acid binding"/>
    <property type="evidence" value="ECO:0007669"/>
    <property type="project" value="InterPro"/>
</dbReference>
<dbReference type="Gene3D" id="1.10.30.50">
    <property type="match status" value="1"/>
</dbReference>
<comment type="caution">
    <text evidence="2">The sequence shown here is derived from an EMBL/GenBank/DDBJ whole genome shotgun (WGS) entry which is preliminary data.</text>
</comment>
<dbReference type="OrthoDB" id="9779761at2"/>
<dbReference type="EMBL" id="VYKL01000062">
    <property type="protein sequence ID" value="KAA9012295.1"/>
    <property type="molecule type" value="Genomic_DNA"/>
</dbReference>
<feature type="domain" description="HNH" evidence="1">
    <location>
        <begin position="193"/>
        <end position="249"/>
    </location>
</feature>
<evidence type="ECO:0000313" key="2">
    <source>
        <dbReference type="EMBL" id="KAA9012295.1"/>
    </source>
</evidence>
<organism evidence="2 3">
    <name type="scientific">Niallia endozanthoxylica</name>
    <dbReference type="NCBI Taxonomy" id="2036016"/>
    <lineage>
        <taxon>Bacteria</taxon>
        <taxon>Bacillati</taxon>
        <taxon>Bacillota</taxon>
        <taxon>Bacilli</taxon>
        <taxon>Bacillales</taxon>
        <taxon>Bacillaceae</taxon>
        <taxon>Niallia</taxon>
    </lineage>
</organism>
<protein>
    <recommendedName>
        <fullName evidence="1">HNH domain-containing protein</fullName>
    </recommendedName>
</protein>
<dbReference type="AlphaFoldDB" id="A0A5J5GVV4"/>